<accession>A0A845U2G3</accession>
<proteinExistence type="predicted"/>
<dbReference type="SUPFAM" id="SSF54637">
    <property type="entry name" value="Thioesterase/thiol ester dehydrase-isomerase"/>
    <property type="match status" value="1"/>
</dbReference>
<organism evidence="2">
    <name type="scientific">Acidithiobacillus ferrianus</name>
    <dbReference type="NCBI Taxonomy" id="2678518"/>
    <lineage>
        <taxon>Bacteria</taxon>
        <taxon>Pseudomonadati</taxon>
        <taxon>Pseudomonadota</taxon>
        <taxon>Acidithiobacillia</taxon>
        <taxon>Acidithiobacillales</taxon>
        <taxon>Acidithiobacillaceae</taxon>
        <taxon>Acidithiobacillus</taxon>
    </lineage>
</organism>
<dbReference type="RefSeq" id="WP_163096038.1">
    <property type="nucleotide sequence ID" value="NZ_CP127523.1"/>
</dbReference>
<feature type="domain" description="ApeI dehydratase-like" evidence="1">
    <location>
        <begin position="4"/>
        <end position="88"/>
    </location>
</feature>
<dbReference type="Gene3D" id="3.10.129.10">
    <property type="entry name" value="Hotdog Thioesterase"/>
    <property type="match status" value="1"/>
</dbReference>
<evidence type="ECO:0000313" key="2">
    <source>
        <dbReference type="EMBL" id="NDU41466.1"/>
    </source>
</evidence>
<comment type="caution">
    <text evidence="2">The sequence shown here is derived from an EMBL/GenBank/DDBJ whole genome shotgun (WGS) entry which is preliminary data.</text>
</comment>
<dbReference type="AlphaFoldDB" id="A0A845U2G3"/>
<dbReference type="GO" id="GO:0016829">
    <property type="term" value="F:lyase activity"/>
    <property type="evidence" value="ECO:0007669"/>
    <property type="project" value="UniProtKB-KW"/>
</dbReference>
<reference evidence="2" key="1">
    <citation type="submission" date="2019-11" db="EMBL/GenBank/DDBJ databases">
        <title>Acidithiobacillus ferrianus sp. nov.: a facultatively anaerobic and extremely acidophilic chemolithoautotroph.</title>
        <authorList>
            <person name="Norris P.R."/>
            <person name="Falagan C."/>
            <person name="Moya-Beltran A."/>
            <person name="Castro M."/>
            <person name="Quatrini R."/>
            <person name="Johnson D.B."/>
        </authorList>
    </citation>
    <scope>NUCLEOTIDE SEQUENCE [LARGE SCALE GENOMIC DNA]</scope>
    <source>
        <strain evidence="2">MG</strain>
    </source>
</reference>
<sequence>MKCHEHEFMIPVGHPVFVGHFPGNPMVPGVLLLDTVIYEMETAMGMRITGYRLDTVKFHSPVPPGEPLRLRVTELDGKRVAFEMHAGTRLVAGGGFSGNLLE</sequence>
<name>A0A845U2G3_9PROT</name>
<dbReference type="Pfam" id="PF22818">
    <property type="entry name" value="ApeI-like"/>
    <property type="match status" value="1"/>
</dbReference>
<dbReference type="EMBL" id="WNJL01000011">
    <property type="protein sequence ID" value="NDU41466.1"/>
    <property type="molecule type" value="Genomic_DNA"/>
</dbReference>
<dbReference type="InterPro" id="IPR054545">
    <property type="entry name" value="ApeI-like"/>
</dbReference>
<dbReference type="InterPro" id="IPR029069">
    <property type="entry name" value="HotDog_dom_sf"/>
</dbReference>
<protein>
    <recommendedName>
        <fullName evidence="1">ApeI dehydratase-like domain-containing protein</fullName>
    </recommendedName>
</protein>
<gene>
    <name evidence="2" type="ORF">GL267_02050</name>
</gene>
<evidence type="ECO:0000259" key="1">
    <source>
        <dbReference type="Pfam" id="PF22818"/>
    </source>
</evidence>